<organism evidence="2 3">
    <name type="scientific">Shewanella xiamenensis</name>
    <dbReference type="NCBI Taxonomy" id="332186"/>
    <lineage>
        <taxon>Bacteria</taxon>
        <taxon>Pseudomonadati</taxon>
        <taxon>Pseudomonadota</taxon>
        <taxon>Gammaproteobacteria</taxon>
        <taxon>Alteromonadales</taxon>
        <taxon>Shewanellaceae</taxon>
        <taxon>Shewanella</taxon>
    </lineage>
</organism>
<evidence type="ECO:0000256" key="1">
    <source>
        <dbReference type="SAM" id="MobiDB-lite"/>
    </source>
</evidence>
<evidence type="ECO:0000313" key="3">
    <source>
        <dbReference type="Proteomes" id="UP001187859"/>
    </source>
</evidence>
<accession>A0AAE4Q3M3</accession>
<dbReference type="EMBL" id="JASGOQ010000001">
    <property type="protein sequence ID" value="MDV5392088.1"/>
    <property type="molecule type" value="Genomic_DNA"/>
</dbReference>
<feature type="region of interest" description="Disordered" evidence="1">
    <location>
        <begin position="235"/>
        <end position="267"/>
    </location>
</feature>
<feature type="compositionally biased region" description="Acidic residues" evidence="1">
    <location>
        <begin position="235"/>
        <end position="245"/>
    </location>
</feature>
<reference evidence="2" key="1">
    <citation type="submission" date="2023-05" db="EMBL/GenBank/DDBJ databases">
        <title>Colonisation of extended spectrum b-lactamase- and carbapenemase-producing bacteria on hospital surfaces from low- and middle-income countries.</title>
        <authorList>
            <person name="Nieto-Rosado M."/>
            <person name="Sands K."/>
            <person name="Iregbu K."/>
            <person name="Zahra R."/>
            <person name="Mazarati J.B."/>
            <person name="Mehtar S."/>
            <person name="Barnards-Group B."/>
            <person name="Walsh T.R."/>
        </authorList>
    </citation>
    <scope>NUCLEOTIDE SEQUENCE</scope>
    <source>
        <strain evidence="2">PP-E493</strain>
    </source>
</reference>
<proteinExistence type="predicted"/>
<comment type="caution">
    <text evidence="2">The sequence shown here is derived from an EMBL/GenBank/DDBJ whole genome shotgun (WGS) entry which is preliminary data.</text>
</comment>
<dbReference type="RefSeq" id="WP_249555237.1">
    <property type="nucleotide sequence ID" value="NZ_JASGOQ010000001.1"/>
</dbReference>
<protein>
    <submittedName>
        <fullName evidence="2">Uncharacterized protein</fullName>
    </submittedName>
</protein>
<name>A0AAE4Q3M3_9GAMM</name>
<sequence>MMDIKRQAEFEAKFDFFYRNKTHKLLLAWVTKYLYKKGIFFSQNPTIFEVQSTLFNWFKDSNERATFEFYRKMEKAWEAHNRRLACKAKMLNISVSIEHKNKFKEMAEEAKITNIQLFKSIIDDNYKLLIGLKEQELKAKNTEKAKKAEIKFNQSFTDKKLSGELHLQKNYNNRLKKQVTALKSELQAVKDNSSILFAIIEKAVKNRSKLTADHLMQATRAHTLIDIVELPLEEPIEATESEESTEQNQTSDPRPRKRARSANTTSK</sequence>
<gene>
    <name evidence="2" type="ORF">QM089_17985</name>
</gene>
<evidence type="ECO:0000313" key="2">
    <source>
        <dbReference type="EMBL" id="MDV5392088.1"/>
    </source>
</evidence>
<dbReference type="AlphaFoldDB" id="A0AAE4Q3M3"/>
<dbReference type="Proteomes" id="UP001187859">
    <property type="component" value="Unassembled WGS sequence"/>
</dbReference>